<comment type="caution">
    <text evidence="1">The sequence shown here is derived from an EMBL/GenBank/DDBJ whole genome shotgun (WGS) entry which is preliminary data.</text>
</comment>
<organism evidence="1">
    <name type="scientific">bioreactor metagenome</name>
    <dbReference type="NCBI Taxonomy" id="1076179"/>
    <lineage>
        <taxon>unclassified sequences</taxon>
        <taxon>metagenomes</taxon>
        <taxon>ecological metagenomes</taxon>
    </lineage>
</organism>
<dbReference type="AlphaFoldDB" id="A0A644TB90"/>
<gene>
    <name evidence="1" type="ORF">SDC9_08771</name>
</gene>
<proteinExistence type="predicted"/>
<accession>A0A644TB90</accession>
<name>A0A644TB90_9ZZZZ</name>
<protein>
    <submittedName>
        <fullName evidence="1">Uncharacterized protein</fullName>
    </submittedName>
</protein>
<sequence>MYFRKVTLFASYLFIFGLTSVQNCLSVPVAKLHGRKLTTND</sequence>
<dbReference type="EMBL" id="VSSQ01000020">
    <property type="protein sequence ID" value="MPL63151.1"/>
    <property type="molecule type" value="Genomic_DNA"/>
</dbReference>
<reference evidence="1" key="1">
    <citation type="submission" date="2019-08" db="EMBL/GenBank/DDBJ databases">
        <authorList>
            <person name="Kucharzyk K."/>
            <person name="Murdoch R.W."/>
            <person name="Higgins S."/>
            <person name="Loffler F."/>
        </authorList>
    </citation>
    <scope>NUCLEOTIDE SEQUENCE</scope>
</reference>
<evidence type="ECO:0000313" key="1">
    <source>
        <dbReference type="EMBL" id="MPL63151.1"/>
    </source>
</evidence>